<dbReference type="OrthoDB" id="726159at2"/>
<dbReference type="GO" id="GO:0030203">
    <property type="term" value="P:glycosaminoglycan metabolic process"/>
    <property type="evidence" value="ECO:0007669"/>
    <property type="project" value="TreeGrafter"/>
</dbReference>
<dbReference type="SUPFAM" id="SSF55545">
    <property type="entry name" value="beta-N-acetylhexosaminidase-like domain"/>
    <property type="match status" value="1"/>
</dbReference>
<evidence type="ECO:0000256" key="2">
    <source>
        <dbReference type="ARBA" id="ARBA00006285"/>
    </source>
</evidence>
<dbReference type="Gene3D" id="3.20.20.80">
    <property type="entry name" value="Glycosidases"/>
    <property type="match status" value="1"/>
</dbReference>
<dbReference type="EMBL" id="CP015772">
    <property type="protein sequence ID" value="ANH81338.1"/>
    <property type="molecule type" value="Genomic_DNA"/>
</dbReference>
<feature type="active site" description="Proton donor" evidence="6">
    <location>
        <position position="351"/>
    </location>
</feature>
<dbReference type="RefSeq" id="WP_067755456.1">
    <property type="nucleotide sequence ID" value="NZ_CP015772.1"/>
</dbReference>
<reference evidence="10 11" key="1">
    <citation type="submission" date="2016-05" db="EMBL/GenBank/DDBJ databases">
        <title>Niabella ginsenosidivorans BS26 whole genome sequencing.</title>
        <authorList>
            <person name="Im W.T."/>
            <person name="Siddiqi M.Z."/>
        </authorList>
    </citation>
    <scope>NUCLEOTIDE SEQUENCE [LARGE SCALE GENOMIC DNA]</scope>
    <source>
        <strain evidence="10 11">BS26</strain>
    </source>
</reference>
<feature type="domain" description="Glycoside hydrolase family 20 catalytic" evidence="8">
    <location>
        <begin position="161"/>
        <end position="516"/>
    </location>
</feature>
<dbReference type="InterPro" id="IPR025705">
    <property type="entry name" value="Beta_hexosaminidase_sua/sub"/>
</dbReference>
<evidence type="ECO:0000256" key="7">
    <source>
        <dbReference type="SAM" id="SignalP"/>
    </source>
</evidence>
<keyword evidence="5" id="KW-0326">Glycosidase</keyword>
<evidence type="ECO:0000313" key="11">
    <source>
        <dbReference type="Proteomes" id="UP000077667"/>
    </source>
</evidence>
<dbReference type="GO" id="GO:0005975">
    <property type="term" value="P:carbohydrate metabolic process"/>
    <property type="evidence" value="ECO:0007669"/>
    <property type="project" value="InterPro"/>
</dbReference>
<keyword evidence="7" id="KW-0732">Signal</keyword>
<dbReference type="InterPro" id="IPR015883">
    <property type="entry name" value="Glyco_hydro_20_cat"/>
</dbReference>
<dbReference type="InterPro" id="IPR015882">
    <property type="entry name" value="HEX_bac_N"/>
</dbReference>
<comment type="similarity">
    <text evidence="2">Belongs to the glycosyl hydrolase 20 family.</text>
</comment>
<gene>
    <name evidence="10" type="ORF">A8C56_10390</name>
</gene>
<evidence type="ECO:0000256" key="4">
    <source>
        <dbReference type="ARBA" id="ARBA00022801"/>
    </source>
</evidence>
<dbReference type="STRING" id="1176587.A8C56_10390"/>
<feature type="domain" description="Beta-hexosaminidase bacterial type N-terminal" evidence="9">
    <location>
        <begin position="23"/>
        <end position="156"/>
    </location>
</feature>
<dbReference type="CDD" id="cd06563">
    <property type="entry name" value="GH20_chitobiase-like"/>
    <property type="match status" value="1"/>
</dbReference>
<feature type="chain" id="PRO_5008389708" description="beta-N-acetylhexosaminidase" evidence="7">
    <location>
        <begin position="20"/>
        <end position="630"/>
    </location>
</feature>
<keyword evidence="11" id="KW-1185">Reference proteome</keyword>
<dbReference type="Proteomes" id="UP000077667">
    <property type="component" value="Chromosome"/>
</dbReference>
<dbReference type="PANTHER" id="PTHR22600">
    <property type="entry name" value="BETA-HEXOSAMINIDASE"/>
    <property type="match status" value="1"/>
</dbReference>
<dbReference type="PANTHER" id="PTHR22600:SF57">
    <property type="entry name" value="BETA-N-ACETYLHEXOSAMINIDASE"/>
    <property type="match status" value="1"/>
</dbReference>
<feature type="signal peptide" evidence="7">
    <location>
        <begin position="1"/>
        <end position="19"/>
    </location>
</feature>
<keyword evidence="4" id="KW-0378">Hydrolase</keyword>
<evidence type="ECO:0000256" key="3">
    <source>
        <dbReference type="ARBA" id="ARBA00012663"/>
    </source>
</evidence>
<dbReference type="GO" id="GO:0016020">
    <property type="term" value="C:membrane"/>
    <property type="evidence" value="ECO:0007669"/>
    <property type="project" value="TreeGrafter"/>
</dbReference>
<dbReference type="KEGG" id="nia:A8C56_10390"/>
<dbReference type="Pfam" id="PF00728">
    <property type="entry name" value="Glyco_hydro_20"/>
    <property type="match status" value="1"/>
</dbReference>
<evidence type="ECO:0000259" key="9">
    <source>
        <dbReference type="Pfam" id="PF02838"/>
    </source>
</evidence>
<name>A0A1A9I113_9BACT</name>
<protein>
    <recommendedName>
        <fullName evidence="3">beta-N-acetylhexosaminidase</fullName>
        <ecNumber evidence="3">3.2.1.52</ecNumber>
    </recommendedName>
</protein>
<dbReference type="SUPFAM" id="SSF51445">
    <property type="entry name" value="(Trans)glycosidases"/>
    <property type="match status" value="1"/>
</dbReference>
<dbReference type="PRINTS" id="PR00738">
    <property type="entry name" value="GLHYDRLASE20"/>
</dbReference>
<comment type="catalytic activity">
    <reaction evidence="1">
        <text>Hydrolysis of terminal non-reducing N-acetyl-D-hexosamine residues in N-acetyl-beta-D-hexosaminides.</text>
        <dbReference type="EC" id="3.2.1.52"/>
    </reaction>
</comment>
<dbReference type="GO" id="GO:0004563">
    <property type="term" value="F:beta-N-acetylhexosaminidase activity"/>
    <property type="evidence" value="ECO:0007669"/>
    <property type="project" value="UniProtKB-EC"/>
</dbReference>
<accession>A0A1A9I113</accession>
<organism evidence="10 11">
    <name type="scientific">Niabella ginsenosidivorans</name>
    <dbReference type="NCBI Taxonomy" id="1176587"/>
    <lineage>
        <taxon>Bacteria</taxon>
        <taxon>Pseudomonadati</taxon>
        <taxon>Bacteroidota</taxon>
        <taxon>Chitinophagia</taxon>
        <taxon>Chitinophagales</taxon>
        <taxon>Chitinophagaceae</taxon>
        <taxon>Niabella</taxon>
    </lineage>
</organism>
<dbReference type="Pfam" id="PF02838">
    <property type="entry name" value="Glyco_hydro_20b"/>
    <property type="match status" value="1"/>
</dbReference>
<dbReference type="InterPro" id="IPR017853">
    <property type="entry name" value="GH"/>
</dbReference>
<evidence type="ECO:0000313" key="10">
    <source>
        <dbReference type="EMBL" id="ANH81338.1"/>
    </source>
</evidence>
<dbReference type="AlphaFoldDB" id="A0A1A9I113"/>
<proteinExistence type="inferred from homology"/>
<evidence type="ECO:0000259" key="8">
    <source>
        <dbReference type="Pfam" id="PF00728"/>
    </source>
</evidence>
<evidence type="ECO:0000256" key="6">
    <source>
        <dbReference type="PIRSR" id="PIRSR625705-1"/>
    </source>
</evidence>
<dbReference type="EC" id="3.2.1.52" evidence="3"/>
<dbReference type="Gene3D" id="3.30.379.10">
    <property type="entry name" value="Chitobiase/beta-hexosaminidase domain 2-like"/>
    <property type="match status" value="1"/>
</dbReference>
<sequence>MKKFSFTLLLAFTLLVAVAQEKIAIIPEPVSLIAGSGTFTLPQQVTIGIPEKADLGYTTGLLKQKLSRTGSTVQEQKGSRSATINLVLNKSPNARIGDEGYTLSVTPDKIVIAANKPAGLFYGAQTFLQLLPPEIESMEPVNGVVWKVPVAEITDYPRVGWRGLMLDVSRHFFTVDEVKKYIDNMSRFKYNIFHFHLTDDEGWRLQIKSLPKLTEVGAWRINRTGLFNTFSPAEPDEKKSYGGYYTHEDIKELVQYAKERFINILPEIDVPGHSLAAIASYPELSCTEGADQYQVRYGQPIMDWSHGAPPIALIDNTLCPANEKVYGFMDKVITEVAQLFPFPYIHVGGDEAPHNFWEKSSQVQALMKKENLKTMPQVQAYFEKRLEKIVNSKGKKLMGWDEILEGGISPTAALMSWRGEKYGIEASQSKHYVVMSPTQYAYIDYMQGDVSTEVPIYATLRLSKAYEFNPVPQGANAEYVLGGQANLWTENVYNMRQAEYMTWPRGLAIAESVWSPANKKNWNNFVSKTEQFFKRFDEAEIKYSPAIYDPVVSVAKKGTDYYVTLTPEIEGLDIYTSFDNSAPDRFYPKYKAPLLIPKDAQLLRVITYRGKKEIGRQMSIKVEDLKKRVK</sequence>
<evidence type="ECO:0000256" key="5">
    <source>
        <dbReference type="ARBA" id="ARBA00023295"/>
    </source>
</evidence>
<dbReference type="InterPro" id="IPR029018">
    <property type="entry name" value="Hex-like_dom2"/>
</dbReference>
<evidence type="ECO:0000256" key="1">
    <source>
        <dbReference type="ARBA" id="ARBA00001231"/>
    </source>
</evidence>